<proteinExistence type="predicted"/>
<dbReference type="PaxDb" id="3635-A0A1U8NH07"/>
<gene>
    <name evidence="3" type="primary">LOC107947147</name>
</gene>
<dbReference type="KEGG" id="ghi:107947147"/>
<dbReference type="Pfam" id="PF13456">
    <property type="entry name" value="RVT_3"/>
    <property type="match status" value="1"/>
</dbReference>
<dbReference type="AlphaFoldDB" id="A0A1U8NH07"/>
<dbReference type="STRING" id="3635.A0A1U8NH07"/>
<accession>A0A1U8NH07</accession>
<reference evidence="2" key="1">
    <citation type="journal article" date="2020" name="Nat. Genet.">
        <title>Genomic diversifications of five Gossypium allopolyploid species and their impact on cotton improvement.</title>
        <authorList>
            <person name="Chen Z.J."/>
            <person name="Sreedasyam A."/>
            <person name="Ando A."/>
            <person name="Song Q."/>
            <person name="De Santiago L.M."/>
            <person name="Hulse-Kemp A.M."/>
            <person name="Ding M."/>
            <person name="Ye W."/>
            <person name="Kirkbride R.C."/>
            <person name="Jenkins J."/>
            <person name="Plott C."/>
            <person name="Lovell J."/>
            <person name="Lin Y.M."/>
            <person name="Vaughn R."/>
            <person name="Liu B."/>
            <person name="Simpson S."/>
            <person name="Scheffler B.E."/>
            <person name="Wen L."/>
            <person name="Saski C.A."/>
            <person name="Grover C.E."/>
            <person name="Hu G."/>
            <person name="Conover J.L."/>
            <person name="Carlson J.W."/>
            <person name="Shu S."/>
            <person name="Boston L.B."/>
            <person name="Williams M."/>
            <person name="Peterson D.G."/>
            <person name="McGee K."/>
            <person name="Jones D.C."/>
            <person name="Wendel J.F."/>
            <person name="Stelly D.M."/>
            <person name="Grimwood J."/>
            <person name="Schmutz J."/>
        </authorList>
    </citation>
    <scope>NUCLEOTIDE SEQUENCE [LARGE SCALE GENOMIC DNA]</scope>
    <source>
        <strain evidence="2">cv. TM-1</strain>
    </source>
</reference>
<dbReference type="InterPro" id="IPR044730">
    <property type="entry name" value="RNase_H-like_dom_plant"/>
</dbReference>
<keyword evidence="2" id="KW-1185">Reference proteome</keyword>
<dbReference type="GO" id="GO:0004523">
    <property type="term" value="F:RNA-DNA hybrid ribonuclease activity"/>
    <property type="evidence" value="ECO:0007669"/>
    <property type="project" value="InterPro"/>
</dbReference>
<dbReference type="PANTHER" id="PTHR47074:SF48">
    <property type="entry name" value="POLYNUCLEOTIDYL TRANSFERASE, RIBONUCLEASE H-LIKE SUPERFAMILY PROTEIN"/>
    <property type="match status" value="1"/>
</dbReference>
<dbReference type="PANTHER" id="PTHR47074">
    <property type="entry name" value="BNAC02G40300D PROTEIN"/>
    <property type="match status" value="1"/>
</dbReference>
<dbReference type="GeneID" id="107947147"/>
<evidence type="ECO:0000313" key="2">
    <source>
        <dbReference type="Proteomes" id="UP000818029"/>
    </source>
</evidence>
<sequence length="452" mass="51781">MGGLGIRELRLFNVALLGRQVWRLINYRDTLCYKVLSAMYFSQGDVFQPKSMDKPSFTWKSIAKAAQELYDGFGWTVGNDKSIKIWHDNWGFEGLSGQSICLDKRLVKEEYACDLFNDSKNGWDKNKVLDIYGGYMGDKFTISPFFILAAKIDVLGSITRTVCFLLNLLIRGCCLNSHNILPTYDKISSFRSGFDDTCLRCGKERETLIHAMKDCLLAHTVLEYGGLNHKFLVGNYSNCIDWIEDTRRELDCKAGVEEEAKVTWERAAALSNNFRIFNLLVELMLPRKAEEKGWQKLTQGVIKINFDSSVHGNRVYYGLVSRDSEGFVHGGRVGVVEKDMNVEWAELLAMEECIIDVWSNNWTCLGLESNCSSLMNRFNKRKTDLTMLGHRLREIEKQFHCFNFFKFCWAPRCCNKVVDSLCNSAKTSNCTKDFNMDYPSDVQKLVLNDAIN</sequence>
<organism evidence="2 3">
    <name type="scientific">Gossypium hirsutum</name>
    <name type="common">Upland cotton</name>
    <name type="synonym">Gossypium mexicanum</name>
    <dbReference type="NCBI Taxonomy" id="3635"/>
    <lineage>
        <taxon>Eukaryota</taxon>
        <taxon>Viridiplantae</taxon>
        <taxon>Streptophyta</taxon>
        <taxon>Embryophyta</taxon>
        <taxon>Tracheophyta</taxon>
        <taxon>Spermatophyta</taxon>
        <taxon>Magnoliopsida</taxon>
        <taxon>eudicotyledons</taxon>
        <taxon>Gunneridae</taxon>
        <taxon>Pentapetalae</taxon>
        <taxon>rosids</taxon>
        <taxon>malvids</taxon>
        <taxon>Malvales</taxon>
        <taxon>Malvaceae</taxon>
        <taxon>Malvoideae</taxon>
        <taxon>Gossypium</taxon>
    </lineage>
</organism>
<dbReference type="InterPro" id="IPR002156">
    <property type="entry name" value="RNaseH_domain"/>
</dbReference>
<evidence type="ECO:0000313" key="3">
    <source>
        <dbReference type="RefSeq" id="XP_016737238.1"/>
    </source>
</evidence>
<reference evidence="3" key="2">
    <citation type="submission" date="2025-08" db="UniProtKB">
        <authorList>
            <consortium name="RefSeq"/>
        </authorList>
    </citation>
    <scope>IDENTIFICATION</scope>
</reference>
<dbReference type="SMR" id="A0A1U8NH07"/>
<dbReference type="GO" id="GO:0003676">
    <property type="term" value="F:nucleic acid binding"/>
    <property type="evidence" value="ECO:0007669"/>
    <property type="project" value="InterPro"/>
</dbReference>
<dbReference type="Proteomes" id="UP000818029">
    <property type="component" value="Chromosome A08"/>
</dbReference>
<feature type="domain" description="RNase H type-1" evidence="1">
    <location>
        <begin position="305"/>
        <end position="425"/>
    </location>
</feature>
<protein>
    <recommendedName>
        <fullName evidence="1">RNase H type-1 domain-containing protein</fullName>
    </recommendedName>
</protein>
<dbReference type="CDD" id="cd06222">
    <property type="entry name" value="RNase_H_like"/>
    <property type="match status" value="1"/>
</dbReference>
<dbReference type="InterPro" id="IPR036397">
    <property type="entry name" value="RNaseH_sf"/>
</dbReference>
<dbReference type="InterPro" id="IPR052929">
    <property type="entry name" value="RNase_H-like_EbsB-rel"/>
</dbReference>
<dbReference type="OrthoDB" id="992307at2759"/>
<evidence type="ECO:0000259" key="1">
    <source>
        <dbReference type="Pfam" id="PF13456"/>
    </source>
</evidence>
<dbReference type="Gene3D" id="3.30.420.10">
    <property type="entry name" value="Ribonuclease H-like superfamily/Ribonuclease H"/>
    <property type="match status" value="1"/>
</dbReference>
<dbReference type="RefSeq" id="XP_016737238.1">
    <property type="nucleotide sequence ID" value="XM_016881749.1"/>
</dbReference>
<name>A0A1U8NH07_GOSHI</name>